<evidence type="ECO:0000256" key="1">
    <source>
        <dbReference type="SAM" id="MobiDB-lite"/>
    </source>
</evidence>
<dbReference type="EMBL" id="BAABHS010000004">
    <property type="protein sequence ID" value="GAA4953108.1"/>
    <property type="molecule type" value="Genomic_DNA"/>
</dbReference>
<gene>
    <name evidence="4" type="ORF">GCM10023205_12870</name>
</gene>
<feature type="transmembrane region" description="Helical" evidence="2">
    <location>
        <begin position="70"/>
        <end position="92"/>
    </location>
</feature>
<evidence type="ECO:0000313" key="5">
    <source>
        <dbReference type="Proteomes" id="UP001500466"/>
    </source>
</evidence>
<feature type="region of interest" description="Disordered" evidence="1">
    <location>
        <begin position="1"/>
        <end position="67"/>
    </location>
</feature>
<reference evidence="5" key="1">
    <citation type="journal article" date="2019" name="Int. J. Syst. Evol. Microbiol.">
        <title>The Global Catalogue of Microorganisms (GCM) 10K type strain sequencing project: providing services to taxonomists for standard genome sequencing and annotation.</title>
        <authorList>
            <consortium name="The Broad Institute Genomics Platform"/>
            <consortium name="The Broad Institute Genome Sequencing Center for Infectious Disease"/>
            <person name="Wu L."/>
            <person name="Ma J."/>
        </authorList>
    </citation>
    <scope>NUCLEOTIDE SEQUENCE [LARGE SCALE GENOMIC DNA]</scope>
    <source>
        <strain evidence="5">JCM 17986</strain>
    </source>
</reference>
<name>A0ABP9GUV7_9ACTN</name>
<feature type="domain" description="Peptidase MA-like" evidence="3">
    <location>
        <begin position="374"/>
        <end position="513"/>
    </location>
</feature>
<evidence type="ECO:0000256" key="2">
    <source>
        <dbReference type="SAM" id="Phobius"/>
    </source>
</evidence>
<accession>A0ABP9GUV7</accession>
<dbReference type="Pfam" id="PF13485">
    <property type="entry name" value="Peptidase_MA_2"/>
    <property type="match status" value="1"/>
</dbReference>
<proteinExistence type="predicted"/>
<feature type="region of interest" description="Disordered" evidence="1">
    <location>
        <begin position="104"/>
        <end position="125"/>
    </location>
</feature>
<evidence type="ECO:0000259" key="3">
    <source>
        <dbReference type="Pfam" id="PF13485"/>
    </source>
</evidence>
<evidence type="ECO:0000313" key="4">
    <source>
        <dbReference type="EMBL" id="GAA4953108.1"/>
    </source>
</evidence>
<dbReference type="InterPro" id="IPR039568">
    <property type="entry name" value="Peptidase_MA-like_dom"/>
</dbReference>
<sequence length="516" mass="54487">MADESDTGAPEDTAEGSPEHAAEGSPDGAEAGRADEAADTAAPSDSAPVDALSPAVPPQPPAPRRGPHPALIPVMAIGTALVLVVTGSALFANAGASDLLAKPGTAASAGSGTSAGPSATPAPTRTEITTDELRALAGTQTDALKRGDVDGFLAPYDPAATDLIAERRRLFANLRLVPFTQAQYRWERLYTGSLSGKDAGRLTADVVVAFVHQVTGVDAEPVAEQYIWTVERPAMGAPLRITGVRGTPGRSGSYPLAWDLAPLVKAERPHVVMLAGSADANKIAGWADRAENAAKRDLDLWKGPSGVPTRFLVFASPDPELFAKAYGGTMPKGTVAFCAPMAADSSDTRGRVIVGSRITWDTRSKGIKNTEEQTGVLRHEMGHALVAGFMASAPGQPDVPLWIVEGFAEYLEWVDRFGQYYVPAARDFVASDGFTGKLPGDSELYGEDAEANGIGYHLSMTAIRYLVDKYGAEKAFAFVVAAYRNPRDPDKALQETTGLDLATFESRWAKWVKSHV</sequence>
<organism evidence="4 5">
    <name type="scientific">Yinghuangia aomiensis</name>
    <dbReference type="NCBI Taxonomy" id="676205"/>
    <lineage>
        <taxon>Bacteria</taxon>
        <taxon>Bacillati</taxon>
        <taxon>Actinomycetota</taxon>
        <taxon>Actinomycetes</taxon>
        <taxon>Kitasatosporales</taxon>
        <taxon>Streptomycetaceae</taxon>
        <taxon>Yinghuangia</taxon>
    </lineage>
</organism>
<comment type="caution">
    <text evidence="4">The sequence shown here is derived from an EMBL/GenBank/DDBJ whole genome shotgun (WGS) entry which is preliminary data.</text>
</comment>
<protein>
    <recommendedName>
        <fullName evidence="3">Peptidase MA-like domain-containing protein</fullName>
    </recommendedName>
</protein>
<feature type="compositionally biased region" description="Low complexity" evidence="1">
    <location>
        <begin position="39"/>
        <end position="54"/>
    </location>
</feature>
<keyword evidence="5" id="KW-1185">Reference proteome</keyword>
<feature type="compositionally biased region" description="Pro residues" evidence="1">
    <location>
        <begin position="55"/>
        <end position="64"/>
    </location>
</feature>
<dbReference type="Proteomes" id="UP001500466">
    <property type="component" value="Unassembled WGS sequence"/>
</dbReference>
<feature type="compositionally biased region" description="Low complexity" evidence="1">
    <location>
        <begin position="104"/>
        <end position="124"/>
    </location>
</feature>
<keyword evidence="2" id="KW-0812">Transmembrane</keyword>
<keyword evidence="2" id="KW-1133">Transmembrane helix</keyword>
<dbReference type="RefSeq" id="WP_345674309.1">
    <property type="nucleotide sequence ID" value="NZ_BAABHS010000004.1"/>
</dbReference>
<keyword evidence="2" id="KW-0472">Membrane</keyword>